<evidence type="ECO:0000256" key="3">
    <source>
        <dbReference type="ARBA" id="ARBA00023125"/>
    </source>
</evidence>
<sequence>MAVWRLDLVSLDLFLSVADEGSIAAAAERKNIAASAVSRRLQELELQMDTPLVLRHARGVKLTPAGEALHRHAASVFELLSRIRDEMGEHARGARGHIRIATNSSALVASLPEELARYAERFPGIRLEIQELVSPEIERQVRDGVADLGLLGAGAPCEGLETLPYRRDRLLAVVPAGHPLAACDDIGFGEMLEFPQVGMAAGSSIQQILVEAARRLGRELDLRVTASSFDAVRRMIQAGLGIAVLPEACVEPYERVMGLVGVKLRDAWSERALKICVRDLRTLSAPTRLFIEMIAAEH</sequence>
<organism evidence="6 7">
    <name type="scientific">Plastoroseomonas hellenica</name>
    <dbReference type="NCBI Taxonomy" id="2687306"/>
    <lineage>
        <taxon>Bacteria</taxon>
        <taxon>Pseudomonadati</taxon>
        <taxon>Pseudomonadota</taxon>
        <taxon>Alphaproteobacteria</taxon>
        <taxon>Acetobacterales</taxon>
        <taxon>Acetobacteraceae</taxon>
        <taxon>Plastoroseomonas</taxon>
    </lineage>
</organism>
<evidence type="ECO:0000313" key="7">
    <source>
        <dbReference type="Proteomes" id="UP001196870"/>
    </source>
</evidence>
<dbReference type="PROSITE" id="PS50931">
    <property type="entry name" value="HTH_LYSR"/>
    <property type="match status" value="1"/>
</dbReference>
<proteinExistence type="inferred from homology"/>
<name>A0ABS5F4K5_9PROT</name>
<dbReference type="EMBL" id="JAAGBB010000035">
    <property type="protein sequence ID" value="MBR0667436.1"/>
    <property type="molecule type" value="Genomic_DNA"/>
</dbReference>
<evidence type="ECO:0000313" key="6">
    <source>
        <dbReference type="EMBL" id="MBR0667436.1"/>
    </source>
</evidence>
<dbReference type="PANTHER" id="PTHR30419:SF2">
    <property type="entry name" value="LYSR FAMILY TRANSCRIPTIONAL REGULATOR"/>
    <property type="match status" value="1"/>
</dbReference>
<dbReference type="SUPFAM" id="SSF46785">
    <property type="entry name" value="Winged helix' DNA-binding domain"/>
    <property type="match status" value="1"/>
</dbReference>
<comment type="caution">
    <text evidence="6">The sequence shown here is derived from an EMBL/GenBank/DDBJ whole genome shotgun (WGS) entry which is preliminary data.</text>
</comment>
<dbReference type="CDD" id="cd08421">
    <property type="entry name" value="PBP2_LTTR_like_1"/>
    <property type="match status" value="1"/>
</dbReference>
<dbReference type="PANTHER" id="PTHR30419">
    <property type="entry name" value="HTH-TYPE TRANSCRIPTIONAL REGULATOR YBHD"/>
    <property type="match status" value="1"/>
</dbReference>
<dbReference type="Pfam" id="PF03466">
    <property type="entry name" value="LysR_substrate"/>
    <property type="match status" value="1"/>
</dbReference>
<dbReference type="Gene3D" id="3.40.190.290">
    <property type="match status" value="1"/>
</dbReference>
<evidence type="ECO:0000256" key="2">
    <source>
        <dbReference type="ARBA" id="ARBA00023015"/>
    </source>
</evidence>
<dbReference type="Pfam" id="PF00126">
    <property type="entry name" value="HTH_1"/>
    <property type="match status" value="1"/>
</dbReference>
<protein>
    <submittedName>
        <fullName evidence="6">LysR family transcriptional regulator</fullName>
    </submittedName>
</protein>
<dbReference type="InterPro" id="IPR036388">
    <property type="entry name" value="WH-like_DNA-bd_sf"/>
</dbReference>
<feature type="domain" description="HTH lysR-type" evidence="5">
    <location>
        <begin position="6"/>
        <end position="63"/>
    </location>
</feature>
<evidence type="ECO:0000259" key="5">
    <source>
        <dbReference type="PROSITE" id="PS50931"/>
    </source>
</evidence>
<dbReference type="Gene3D" id="1.10.10.10">
    <property type="entry name" value="Winged helix-like DNA-binding domain superfamily/Winged helix DNA-binding domain"/>
    <property type="match status" value="1"/>
</dbReference>
<gene>
    <name evidence="6" type="ORF">GXW71_23975</name>
</gene>
<reference evidence="7" key="1">
    <citation type="journal article" date="2021" name="Syst. Appl. Microbiol.">
        <title>Roseomonas hellenica sp. nov., isolated from roots of wild-growing Alkanna tinctoria.</title>
        <authorList>
            <person name="Rat A."/>
            <person name="Naranjo H.D."/>
            <person name="Lebbe L."/>
            <person name="Cnockaert M."/>
            <person name="Krigas N."/>
            <person name="Grigoriadou K."/>
            <person name="Maloupa E."/>
            <person name="Willems A."/>
        </authorList>
    </citation>
    <scope>NUCLEOTIDE SEQUENCE [LARGE SCALE GENOMIC DNA]</scope>
    <source>
        <strain evidence="7">LMG 31523</strain>
    </source>
</reference>
<keyword evidence="3" id="KW-0238">DNA-binding</keyword>
<keyword evidence="4" id="KW-0804">Transcription</keyword>
<dbReference type="InterPro" id="IPR050950">
    <property type="entry name" value="HTH-type_LysR_regulators"/>
</dbReference>
<dbReference type="InterPro" id="IPR005119">
    <property type="entry name" value="LysR_subst-bd"/>
</dbReference>
<dbReference type="Proteomes" id="UP001196870">
    <property type="component" value="Unassembled WGS sequence"/>
</dbReference>
<accession>A0ABS5F4K5</accession>
<dbReference type="InterPro" id="IPR036390">
    <property type="entry name" value="WH_DNA-bd_sf"/>
</dbReference>
<evidence type="ECO:0000256" key="4">
    <source>
        <dbReference type="ARBA" id="ARBA00023163"/>
    </source>
</evidence>
<keyword evidence="2" id="KW-0805">Transcription regulation</keyword>
<dbReference type="RefSeq" id="WP_211855218.1">
    <property type="nucleotide sequence ID" value="NZ_JAAGBB010000035.1"/>
</dbReference>
<dbReference type="SUPFAM" id="SSF53850">
    <property type="entry name" value="Periplasmic binding protein-like II"/>
    <property type="match status" value="1"/>
</dbReference>
<comment type="similarity">
    <text evidence="1">Belongs to the LysR transcriptional regulatory family.</text>
</comment>
<keyword evidence="7" id="KW-1185">Reference proteome</keyword>
<dbReference type="InterPro" id="IPR000847">
    <property type="entry name" value="LysR_HTH_N"/>
</dbReference>
<evidence type="ECO:0000256" key="1">
    <source>
        <dbReference type="ARBA" id="ARBA00009437"/>
    </source>
</evidence>